<evidence type="ECO:0000313" key="2">
    <source>
        <dbReference type="EMBL" id="CAA9571878.1"/>
    </source>
</evidence>
<reference evidence="2" key="1">
    <citation type="submission" date="2020-02" db="EMBL/GenBank/DDBJ databases">
        <authorList>
            <person name="Meier V. D."/>
        </authorList>
    </citation>
    <scope>NUCLEOTIDE SEQUENCE</scope>
    <source>
        <strain evidence="2">AVDCRST_MAG59</strain>
    </source>
</reference>
<feature type="transmembrane region" description="Helical" evidence="1">
    <location>
        <begin position="28"/>
        <end position="47"/>
    </location>
</feature>
<proteinExistence type="predicted"/>
<accession>A0A6J4V8S7</accession>
<evidence type="ECO:0000256" key="1">
    <source>
        <dbReference type="SAM" id="Phobius"/>
    </source>
</evidence>
<dbReference type="AlphaFoldDB" id="A0A6J4V8S7"/>
<protein>
    <submittedName>
        <fullName evidence="2">Uncharacterized protein</fullName>
    </submittedName>
</protein>
<dbReference type="EMBL" id="CADCWF010000258">
    <property type="protein sequence ID" value="CAA9571878.1"/>
    <property type="molecule type" value="Genomic_DNA"/>
</dbReference>
<organism evidence="2">
    <name type="scientific">uncultured Thermomicrobiales bacterium</name>
    <dbReference type="NCBI Taxonomy" id="1645740"/>
    <lineage>
        <taxon>Bacteria</taxon>
        <taxon>Pseudomonadati</taxon>
        <taxon>Thermomicrobiota</taxon>
        <taxon>Thermomicrobia</taxon>
        <taxon>Thermomicrobiales</taxon>
        <taxon>environmental samples</taxon>
    </lineage>
</organism>
<keyword evidence="1" id="KW-0812">Transmembrane</keyword>
<keyword evidence="1" id="KW-1133">Transmembrane helix</keyword>
<sequence>MELGRRKLLEAHDFRLLTHDSSRRDPEMMLLLAFAAFFALVLLWLAAPTGAPECANDGAISSSPLAGADAAATA</sequence>
<name>A0A6J4V8S7_9BACT</name>
<gene>
    <name evidence="2" type="ORF">AVDCRST_MAG59-3622</name>
</gene>
<keyword evidence="1" id="KW-0472">Membrane</keyword>